<keyword evidence="1" id="KW-0812">Transmembrane</keyword>
<reference evidence="2" key="2">
    <citation type="submission" date="2023-04" db="EMBL/GenBank/DDBJ databases">
        <authorList>
            <person name="Bu L."/>
            <person name="Lu L."/>
            <person name="Laidemitt M.R."/>
            <person name="Zhang S.M."/>
            <person name="Mutuku M."/>
            <person name="Mkoji G."/>
            <person name="Steinauer M."/>
            <person name="Loker E.S."/>
        </authorList>
    </citation>
    <scope>NUCLEOTIDE SEQUENCE</scope>
    <source>
        <strain evidence="2">KasaAsao</strain>
        <tissue evidence="2">Whole Snail</tissue>
    </source>
</reference>
<feature type="non-terminal residue" evidence="2">
    <location>
        <position position="60"/>
    </location>
</feature>
<proteinExistence type="predicted"/>
<keyword evidence="1" id="KW-0472">Membrane</keyword>
<name>A0AAD8AWM4_BIOPF</name>
<dbReference type="Proteomes" id="UP001233172">
    <property type="component" value="Unassembled WGS sequence"/>
</dbReference>
<protein>
    <submittedName>
        <fullName evidence="2">Uncharacterized protein</fullName>
    </submittedName>
</protein>
<evidence type="ECO:0000313" key="3">
    <source>
        <dbReference type="Proteomes" id="UP001233172"/>
    </source>
</evidence>
<feature type="transmembrane region" description="Helical" evidence="1">
    <location>
        <begin position="29"/>
        <end position="58"/>
    </location>
</feature>
<organism evidence="2 3">
    <name type="scientific">Biomphalaria pfeifferi</name>
    <name type="common">Bloodfluke planorb</name>
    <name type="synonym">Freshwater snail</name>
    <dbReference type="NCBI Taxonomy" id="112525"/>
    <lineage>
        <taxon>Eukaryota</taxon>
        <taxon>Metazoa</taxon>
        <taxon>Spiralia</taxon>
        <taxon>Lophotrochozoa</taxon>
        <taxon>Mollusca</taxon>
        <taxon>Gastropoda</taxon>
        <taxon>Heterobranchia</taxon>
        <taxon>Euthyneura</taxon>
        <taxon>Panpulmonata</taxon>
        <taxon>Hygrophila</taxon>
        <taxon>Lymnaeoidea</taxon>
        <taxon>Planorbidae</taxon>
        <taxon>Biomphalaria</taxon>
    </lineage>
</organism>
<keyword evidence="3" id="KW-1185">Reference proteome</keyword>
<reference evidence="2" key="1">
    <citation type="journal article" date="2023" name="PLoS Negl. Trop. Dis.">
        <title>A genome sequence for Biomphalaria pfeifferi, the major vector snail for the human-infecting parasite Schistosoma mansoni.</title>
        <authorList>
            <person name="Bu L."/>
            <person name="Lu L."/>
            <person name="Laidemitt M.R."/>
            <person name="Zhang S.M."/>
            <person name="Mutuku M."/>
            <person name="Mkoji G."/>
            <person name="Steinauer M."/>
            <person name="Loker E.S."/>
        </authorList>
    </citation>
    <scope>NUCLEOTIDE SEQUENCE</scope>
    <source>
        <strain evidence="2">KasaAsao</strain>
    </source>
</reference>
<dbReference type="EMBL" id="JASAOG010000212">
    <property type="protein sequence ID" value="KAK0043766.1"/>
    <property type="molecule type" value="Genomic_DNA"/>
</dbReference>
<comment type="caution">
    <text evidence="2">The sequence shown here is derived from an EMBL/GenBank/DDBJ whole genome shotgun (WGS) entry which is preliminary data.</text>
</comment>
<evidence type="ECO:0000313" key="2">
    <source>
        <dbReference type="EMBL" id="KAK0043766.1"/>
    </source>
</evidence>
<sequence length="60" mass="6281">MVNASDVQAAPEAYQGDNLLTDDIQLKQLLTLMVSSTVCGLVSIAGVVTNAICIAVFLNQ</sequence>
<evidence type="ECO:0000256" key="1">
    <source>
        <dbReference type="SAM" id="Phobius"/>
    </source>
</evidence>
<gene>
    <name evidence="2" type="ORF">Bpfe_026821</name>
</gene>
<accession>A0AAD8AWM4</accession>
<keyword evidence="1" id="KW-1133">Transmembrane helix</keyword>
<dbReference type="AlphaFoldDB" id="A0AAD8AWM4"/>